<dbReference type="Proteomes" id="UP000828390">
    <property type="component" value="Unassembled WGS sequence"/>
</dbReference>
<accession>A0A9D4M9H5</accession>
<name>A0A9D4M9H5_DREPO</name>
<proteinExistence type="predicted"/>
<gene>
    <name evidence="1" type="ORF">DPMN_034885</name>
</gene>
<keyword evidence="2" id="KW-1185">Reference proteome</keyword>
<dbReference type="AlphaFoldDB" id="A0A9D4M9H5"/>
<sequence>MWSHHESHLHINNREMRVVLDHVAPAAGRPFTGPATRQLMTGSATGQIMTGPVTRKLMTSQVLVS</sequence>
<reference evidence="1" key="1">
    <citation type="journal article" date="2019" name="bioRxiv">
        <title>The Genome of the Zebra Mussel, Dreissena polymorpha: A Resource for Invasive Species Research.</title>
        <authorList>
            <person name="McCartney M.A."/>
            <person name="Auch B."/>
            <person name="Kono T."/>
            <person name="Mallez S."/>
            <person name="Zhang Y."/>
            <person name="Obille A."/>
            <person name="Becker A."/>
            <person name="Abrahante J.E."/>
            <person name="Garbe J."/>
            <person name="Badalamenti J.P."/>
            <person name="Herman A."/>
            <person name="Mangelson H."/>
            <person name="Liachko I."/>
            <person name="Sullivan S."/>
            <person name="Sone E.D."/>
            <person name="Koren S."/>
            <person name="Silverstein K.A.T."/>
            <person name="Beckman K.B."/>
            <person name="Gohl D.M."/>
        </authorList>
    </citation>
    <scope>NUCLEOTIDE SEQUENCE</scope>
    <source>
        <strain evidence="1">Duluth1</strain>
        <tissue evidence="1">Whole animal</tissue>
    </source>
</reference>
<evidence type="ECO:0000313" key="2">
    <source>
        <dbReference type="Proteomes" id="UP000828390"/>
    </source>
</evidence>
<dbReference type="EMBL" id="JAIWYP010000002">
    <property type="protein sequence ID" value="KAH3871674.1"/>
    <property type="molecule type" value="Genomic_DNA"/>
</dbReference>
<protein>
    <submittedName>
        <fullName evidence="1">Uncharacterized protein</fullName>
    </submittedName>
</protein>
<comment type="caution">
    <text evidence="1">The sequence shown here is derived from an EMBL/GenBank/DDBJ whole genome shotgun (WGS) entry which is preliminary data.</text>
</comment>
<organism evidence="1 2">
    <name type="scientific">Dreissena polymorpha</name>
    <name type="common">Zebra mussel</name>
    <name type="synonym">Mytilus polymorpha</name>
    <dbReference type="NCBI Taxonomy" id="45954"/>
    <lineage>
        <taxon>Eukaryota</taxon>
        <taxon>Metazoa</taxon>
        <taxon>Spiralia</taxon>
        <taxon>Lophotrochozoa</taxon>
        <taxon>Mollusca</taxon>
        <taxon>Bivalvia</taxon>
        <taxon>Autobranchia</taxon>
        <taxon>Heteroconchia</taxon>
        <taxon>Euheterodonta</taxon>
        <taxon>Imparidentia</taxon>
        <taxon>Neoheterodontei</taxon>
        <taxon>Myida</taxon>
        <taxon>Dreissenoidea</taxon>
        <taxon>Dreissenidae</taxon>
        <taxon>Dreissena</taxon>
    </lineage>
</organism>
<evidence type="ECO:0000313" key="1">
    <source>
        <dbReference type="EMBL" id="KAH3871674.1"/>
    </source>
</evidence>
<reference evidence="1" key="2">
    <citation type="submission" date="2020-11" db="EMBL/GenBank/DDBJ databases">
        <authorList>
            <person name="McCartney M.A."/>
            <person name="Auch B."/>
            <person name="Kono T."/>
            <person name="Mallez S."/>
            <person name="Becker A."/>
            <person name="Gohl D.M."/>
            <person name="Silverstein K.A.T."/>
            <person name="Koren S."/>
            <person name="Bechman K.B."/>
            <person name="Herman A."/>
            <person name="Abrahante J.E."/>
            <person name="Garbe J."/>
        </authorList>
    </citation>
    <scope>NUCLEOTIDE SEQUENCE</scope>
    <source>
        <strain evidence="1">Duluth1</strain>
        <tissue evidence="1">Whole animal</tissue>
    </source>
</reference>